<accession>A0ABU9DHW0</accession>
<evidence type="ECO:0000313" key="2">
    <source>
        <dbReference type="EMBL" id="MEK8128449.1"/>
    </source>
</evidence>
<reference evidence="2 3" key="1">
    <citation type="submission" date="2024-04" db="EMBL/GenBank/DDBJ databases">
        <title>draft genome sequnece of Paenibacillus filicis.</title>
        <authorList>
            <person name="Kim D.-U."/>
        </authorList>
    </citation>
    <scope>NUCLEOTIDE SEQUENCE [LARGE SCALE GENOMIC DNA]</scope>
    <source>
        <strain evidence="2 3">KACC14197</strain>
    </source>
</reference>
<protein>
    <submittedName>
        <fullName evidence="2">Uncharacterized protein</fullName>
    </submittedName>
</protein>
<keyword evidence="3" id="KW-1185">Reference proteome</keyword>
<dbReference type="EMBL" id="JBBPCC010000006">
    <property type="protein sequence ID" value="MEK8128449.1"/>
    <property type="molecule type" value="Genomic_DNA"/>
</dbReference>
<feature type="compositionally biased region" description="Basic and acidic residues" evidence="1">
    <location>
        <begin position="15"/>
        <end position="25"/>
    </location>
</feature>
<dbReference type="RefSeq" id="WP_341415530.1">
    <property type="nucleotide sequence ID" value="NZ_JBBPCC010000006.1"/>
</dbReference>
<feature type="compositionally biased region" description="Polar residues" evidence="1">
    <location>
        <begin position="39"/>
        <end position="48"/>
    </location>
</feature>
<feature type="region of interest" description="Disordered" evidence="1">
    <location>
        <begin position="1"/>
        <end position="48"/>
    </location>
</feature>
<evidence type="ECO:0000313" key="3">
    <source>
        <dbReference type="Proteomes" id="UP001469365"/>
    </source>
</evidence>
<dbReference type="Proteomes" id="UP001469365">
    <property type="component" value="Unassembled WGS sequence"/>
</dbReference>
<organism evidence="2 3">
    <name type="scientific">Paenibacillus filicis</name>
    <dbReference type="NCBI Taxonomy" id="669464"/>
    <lineage>
        <taxon>Bacteria</taxon>
        <taxon>Bacillati</taxon>
        <taxon>Bacillota</taxon>
        <taxon>Bacilli</taxon>
        <taxon>Bacillales</taxon>
        <taxon>Paenibacillaceae</taxon>
        <taxon>Paenibacillus</taxon>
    </lineage>
</organism>
<name>A0ABU9DHW0_9BACL</name>
<evidence type="ECO:0000256" key="1">
    <source>
        <dbReference type="SAM" id="MobiDB-lite"/>
    </source>
</evidence>
<gene>
    <name evidence="2" type="ORF">WMW72_11085</name>
</gene>
<comment type="caution">
    <text evidence="2">The sequence shown here is derived from an EMBL/GenBank/DDBJ whole genome shotgun (WGS) entry which is preliminary data.</text>
</comment>
<proteinExistence type="predicted"/>
<sequence>MSQEEGKARNSANFKENKFVQEENPVHAGKAAKRPASLNGVSKENNPQ</sequence>